<feature type="domain" description="Ig-like" evidence="5">
    <location>
        <begin position="24"/>
        <end position="100"/>
    </location>
</feature>
<dbReference type="Bgee" id="ENSELUG00000007092">
    <property type="expression patterns" value="Expressed in stomach"/>
</dbReference>
<dbReference type="PANTHER" id="PTHR48485">
    <property type="entry name" value="INTERLEUKIN-12 SUBUNIT BETA-RELATED"/>
    <property type="match status" value="1"/>
</dbReference>
<dbReference type="InterPro" id="IPR013783">
    <property type="entry name" value="Ig-like_fold"/>
</dbReference>
<reference evidence="7" key="1">
    <citation type="journal article" date="2014" name="PLoS ONE">
        <title>The genome and linkage map of the northern pike (Esox lucius): conserved synteny revealed between the salmonid sister group and the Neoteleostei.</title>
        <authorList>
            <person name="Rondeau E.B."/>
            <person name="Minkley D.R."/>
            <person name="Leong J.S."/>
            <person name="Messmer A.M."/>
            <person name="Jantzen J.R."/>
            <person name="von Schalburg K.R."/>
            <person name="Lemon C."/>
            <person name="Bird N.H."/>
            <person name="Koop B.F."/>
        </authorList>
    </citation>
    <scope>NUCLEOTIDE SEQUENCE</scope>
</reference>
<evidence type="ECO:0000256" key="4">
    <source>
        <dbReference type="SAM" id="SignalP"/>
    </source>
</evidence>
<dbReference type="GeneTree" id="ENSGT00390000012630"/>
<accession>A0A3P8XNM0</accession>
<evidence type="ECO:0000313" key="7">
    <source>
        <dbReference type="Proteomes" id="UP000265140"/>
    </source>
</evidence>
<sequence>MKCTQILSILFGILILRQTKSQRPKFTQSSWTLQPNVVVVNVDGSLVQHPLSCVDDDWVWRRDGEENEEILWKMNGVPRKRGNNFLVNLEERNGGGSFTCHRLDDSLLNQTMVLVNHLDGQKQQILTLLRKHQPRFHCSWNCTPSWVGEVMFVQAVTRSSEVLTSCSVDATGKHWTCSSALGDSDIVCSLDSSGQSVSCEDRRYCPYAEETDRISLTVYIRSNYLLEEYSSRFYLSEIVKPDQVFIKKVNNSAIEWSHPVSWNRPSSYFPLTYQIKVITGKWKVDTVHSLNG</sequence>
<keyword evidence="2" id="KW-1015">Disulfide bond</keyword>
<feature type="signal peptide" evidence="4">
    <location>
        <begin position="1"/>
        <end position="21"/>
    </location>
</feature>
<keyword evidence="1 4" id="KW-0732">Signal</keyword>
<dbReference type="InterPro" id="IPR007110">
    <property type="entry name" value="Ig-like_dom"/>
</dbReference>
<proteinExistence type="predicted"/>
<reference evidence="6" key="3">
    <citation type="submission" date="2025-08" db="UniProtKB">
        <authorList>
            <consortium name="Ensembl"/>
        </authorList>
    </citation>
    <scope>IDENTIFICATION</scope>
</reference>
<feature type="chain" id="PRO_5044345467" description="Ig-like domain-containing protein" evidence="4">
    <location>
        <begin position="22"/>
        <end position="292"/>
    </location>
</feature>
<evidence type="ECO:0000256" key="3">
    <source>
        <dbReference type="ARBA" id="ARBA00023180"/>
    </source>
</evidence>
<dbReference type="Proteomes" id="UP000265140">
    <property type="component" value="Chromosome 4"/>
</dbReference>
<reference evidence="6" key="4">
    <citation type="submission" date="2025-09" db="UniProtKB">
        <authorList>
            <consortium name="Ensembl"/>
        </authorList>
    </citation>
    <scope>IDENTIFICATION</scope>
</reference>
<dbReference type="Gene3D" id="2.60.40.10">
    <property type="entry name" value="Immunoglobulins"/>
    <property type="match status" value="2"/>
</dbReference>
<dbReference type="InterPro" id="IPR050676">
    <property type="entry name" value="IL-12"/>
</dbReference>
<dbReference type="InterPro" id="IPR019482">
    <property type="entry name" value="IL-12_beta_cen-dom"/>
</dbReference>
<evidence type="ECO:0000256" key="1">
    <source>
        <dbReference type="ARBA" id="ARBA00022729"/>
    </source>
</evidence>
<dbReference type="Pfam" id="PF10420">
    <property type="entry name" value="IL12p40_C"/>
    <property type="match status" value="1"/>
</dbReference>
<evidence type="ECO:0000256" key="2">
    <source>
        <dbReference type="ARBA" id="ARBA00023157"/>
    </source>
</evidence>
<dbReference type="SUPFAM" id="SSF49265">
    <property type="entry name" value="Fibronectin type III"/>
    <property type="match status" value="1"/>
</dbReference>
<protein>
    <recommendedName>
        <fullName evidence="5">Ig-like domain-containing protein</fullName>
    </recommendedName>
</protein>
<name>A0A3P8XNM0_ESOLU</name>
<organism evidence="6 7">
    <name type="scientific">Esox lucius</name>
    <name type="common">Northern pike</name>
    <dbReference type="NCBI Taxonomy" id="8010"/>
    <lineage>
        <taxon>Eukaryota</taxon>
        <taxon>Metazoa</taxon>
        <taxon>Chordata</taxon>
        <taxon>Craniata</taxon>
        <taxon>Vertebrata</taxon>
        <taxon>Euteleostomi</taxon>
        <taxon>Actinopterygii</taxon>
        <taxon>Neopterygii</taxon>
        <taxon>Teleostei</taxon>
        <taxon>Protacanthopterygii</taxon>
        <taxon>Esociformes</taxon>
        <taxon>Esocidae</taxon>
        <taxon>Esox</taxon>
    </lineage>
</organism>
<reference evidence="6" key="2">
    <citation type="submission" date="2020-02" db="EMBL/GenBank/DDBJ databases">
        <title>Esox lucius (northern pike) genome, fEsoLuc1, primary haplotype.</title>
        <authorList>
            <person name="Myers G."/>
            <person name="Karagic N."/>
            <person name="Meyer A."/>
            <person name="Pippel M."/>
            <person name="Reichard M."/>
            <person name="Winkler S."/>
            <person name="Tracey A."/>
            <person name="Sims Y."/>
            <person name="Howe K."/>
            <person name="Rhie A."/>
            <person name="Formenti G."/>
            <person name="Durbin R."/>
            <person name="Fedrigo O."/>
            <person name="Jarvis E.D."/>
        </authorList>
    </citation>
    <scope>NUCLEOTIDE SEQUENCE [LARGE SCALE GENOMIC DNA]</scope>
</reference>
<keyword evidence="7" id="KW-1185">Reference proteome</keyword>
<evidence type="ECO:0000259" key="5">
    <source>
        <dbReference type="PROSITE" id="PS50835"/>
    </source>
</evidence>
<evidence type="ECO:0000313" key="6">
    <source>
        <dbReference type="Ensembl" id="ENSELUP00000006132.3"/>
    </source>
</evidence>
<keyword evidence="3" id="KW-0325">Glycoprotein</keyword>
<dbReference type="Ensembl" id="ENSELUT00000009458.3">
    <property type="protein sequence ID" value="ENSELUP00000006132.3"/>
    <property type="gene ID" value="ENSELUG00000007092.3"/>
</dbReference>
<dbReference type="InterPro" id="IPR036116">
    <property type="entry name" value="FN3_sf"/>
</dbReference>
<dbReference type="PANTHER" id="PTHR48485:SF4">
    <property type="entry name" value="INTERLEUKIN-12 SUBUNIT BETA"/>
    <property type="match status" value="1"/>
</dbReference>
<dbReference type="PROSITE" id="PS50835">
    <property type="entry name" value="IG_LIKE"/>
    <property type="match status" value="1"/>
</dbReference>
<dbReference type="AlphaFoldDB" id="A0A3P8XNM0"/>